<dbReference type="PANTHER" id="PTHR13586:SF0">
    <property type="entry name" value="TRAILER HITCH, ISOFORM H"/>
    <property type="match status" value="1"/>
</dbReference>
<dbReference type="SUPFAM" id="SSF50182">
    <property type="entry name" value="Sm-like ribonucleoproteins"/>
    <property type="match status" value="1"/>
</dbReference>
<feature type="compositionally biased region" description="Gly residues" evidence="1">
    <location>
        <begin position="261"/>
        <end position="305"/>
    </location>
</feature>
<dbReference type="InterPro" id="IPR019050">
    <property type="entry name" value="FDF_dom"/>
</dbReference>
<name>A0ABR3Q3A2_9TREE</name>
<protein>
    <recommendedName>
        <fullName evidence="2">DFDF domain-containing protein</fullName>
    </recommendedName>
</protein>
<dbReference type="InterPro" id="IPR025609">
    <property type="entry name" value="Lsm14-like_N"/>
</dbReference>
<reference evidence="3 4" key="1">
    <citation type="submission" date="2023-08" db="EMBL/GenBank/DDBJ databases">
        <title>Annotated Genome Sequence of Vanrija albida AlHP1.</title>
        <authorList>
            <person name="Herzog R."/>
        </authorList>
    </citation>
    <scope>NUCLEOTIDE SEQUENCE [LARGE SCALE GENOMIC DNA]</scope>
    <source>
        <strain evidence="3 4">AlHP1</strain>
    </source>
</reference>
<feature type="domain" description="DFDF" evidence="2">
    <location>
        <begin position="148"/>
        <end position="184"/>
    </location>
</feature>
<dbReference type="InterPro" id="IPR010920">
    <property type="entry name" value="LSM_dom_sf"/>
</dbReference>
<dbReference type="EMBL" id="JBBXJM010000004">
    <property type="protein sequence ID" value="KAL1408922.1"/>
    <property type="molecule type" value="Genomic_DNA"/>
</dbReference>
<dbReference type="Proteomes" id="UP001565368">
    <property type="component" value="Unassembled WGS sequence"/>
</dbReference>
<feature type="compositionally biased region" description="Basic and acidic residues" evidence="1">
    <location>
        <begin position="182"/>
        <end position="192"/>
    </location>
</feature>
<organism evidence="3 4">
    <name type="scientific">Vanrija albida</name>
    <dbReference type="NCBI Taxonomy" id="181172"/>
    <lineage>
        <taxon>Eukaryota</taxon>
        <taxon>Fungi</taxon>
        <taxon>Dikarya</taxon>
        <taxon>Basidiomycota</taxon>
        <taxon>Agaricomycotina</taxon>
        <taxon>Tremellomycetes</taxon>
        <taxon>Trichosporonales</taxon>
        <taxon>Trichosporonaceae</taxon>
        <taxon>Vanrija</taxon>
    </lineage>
</organism>
<dbReference type="Gene3D" id="2.30.30.100">
    <property type="match status" value="1"/>
</dbReference>
<feature type="region of interest" description="Disordered" evidence="1">
    <location>
        <begin position="80"/>
        <end position="125"/>
    </location>
</feature>
<evidence type="ECO:0000256" key="1">
    <source>
        <dbReference type="SAM" id="MobiDB-lite"/>
    </source>
</evidence>
<keyword evidence="4" id="KW-1185">Reference proteome</keyword>
<dbReference type="GeneID" id="95986779"/>
<proteinExistence type="predicted"/>
<sequence length="317" mass="33760">MDYSQYKGRPFQVISKLKVRYTGIFQDIDQESQTICLSEVYNHGTEDRETPRALPGSSASLGWVRFHTNSIDSLALVENYNPPANDDQPVDPILASVSKSGPSQPNRSGPSAPAGLPPKPAGTNSANAALDRVQKSLNDLSVDGGRRRRAQAPAVPDTEFDFSKGNERFQQERQALKAANSDLERTKSKEPETVEVGELDESANPHASVVAKEEEPAAPAPKPQGKTASYKKADFFDNISADSSRVSRADERHRNYDTFGEAGGPGQQGGGQRWGGGGRGGQRGGRGGGRGGQRGGSGGSGGQRGFGHSQQGFVHTQ</sequence>
<dbReference type="SMART" id="SM01271">
    <property type="entry name" value="LSM14"/>
    <property type="match status" value="1"/>
</dbReference>
<feature type="compositionally biased region" description="Basic and acidic residues" evidence="1">
    <location>
        <begin position="245"/>
        <end position="256"/>
    </location>
</feature>
<dbReference type="PANTHER" id="PTHR13586">
    <property type="entry name" value="SCD6 PROTEIN-RELATED"/>
    <property type="match status" value="1"/>
</dbReference>
<accession>A0ABR3Q3A2</accession>
<evidence type="ECO:0000313" key="3">
    <source>
        <dbReference type="EMBL" id="KAL1408922.1"/>
    </source>
</evidence>
<evidence type="ECO:0000259" key="2">
    <source>
        <dbReference type="PROSITE" id="PS51512"/>
    </source>
</evidence>
<gene>
    <name evidence="3" type="ORF">Q8F55_005736</name>
</gene>
<feature type="region of interest" description="Disordered" evidence="1">
    <location>
        <begin position="139"/>
        <end position="317"/>
    </location>
</feature>
<dbReference type="InterPro" id="IPR025762">
    <property type="entry name" value="DFDF"/>
</dbReference>
<dbReference type="PROSITE" id="PS51512">
    <property type="entry name" value="DFDF"/>
    <property type="match status" value="1"/>
</dbReference>
<dbReference type="RefSeq" id="XP_069208866.1">
    <property type="nucleotide sequence ID" value="XM_069354224.1"/>
</dbReference>
<dbReference type="SMART" id="SM01199">
    <property type="entry name" value="FDF"/>
    <property type="match status" value="1"/>
</dbReference>
<feature type="compositionally biased region" description="Polar residues" evidence="1">
    <location>
        <begin position="97"/>
        <end position="109"/>
    </location>
</feature>
<dbReference type="Pfam" id="PF12701">
    <property type="entry name" value="LSM14"/>
    <property type="match status" value="1"/>
</dbReference>
<feature type="compositionally biased region" description="Low complexity" evidence="1">
    <location>
        <begin position="306"/>
        <end position="317"/>
    </location>
</feature>
<evidence type="ECO:0000313" key="4">
    <source>
        <dbReference type="Proteomes" id="UP001565368"/>
    </source>
</evidence>
<comment type="caution">
    <text evidence="3">The sequence shown here is derived from an EMBL/GenBank/DDBJ whole genome shotgun (WGS) entry which is preliminary data.</text>
</comment>
<feature type="compositionally biased region" description="Basic and acidic residues" evidence="1">
    <location>
        <begin position="161"/>
        <end position="175"/>
    </location>
</feature>